<accession>A0A4Q7TJK5</accession>
<proteinExistence type="predicted"/>
<evidence type="ECO:0000256" key="1">
    <source>
        <dbReference type="SAM" id="Phobius"/>
    </source>
</evidence>
<keyword evidence="1" id="KW-1133">Transmembrane helix</keyword>
<sequence>MVGLNFEPQPITAVALTGGLLVLNEVPRPPELTVSWVAIFLATSAVFWTLFAAQARYWWAALPASVLAASGAAAIVAMIPDGDPRVVAEPVARYHLESGGHHV</sequence>
<keyword evidence="1" id="KW-0812">Transmembrane</keyword>
<dbReference type="Proteomes" id="UP000292408">
    <property type="component" value="Unassembled WGS sequence"/>
</dbReference>
<gene>
    <name evidence="2" type="ORF">EV140_1336</name>
</gene>
<organism evidence="2 3">
    <name type="scientific">Microcella alkaliphila</name>
    <dbReference type="NCBI Taxonomy" id="279828"/>
    <lineage>
        <taxon>Bacteria</taxon>
        <taxon>Bacillati</taxon>
        <taxon>Actinomycetota</taxon>
        <taxon>Actinomycetes</taxon>
        <taxon>Micrococcales</taxon>
        <taxon>Microbacteriaceae</taxon>
        <taxon>Microcella</taxon>
    </lineage>
</organism>
<comment type="caution">
    <text evidence="2">The sequence shown here is derived from an EMBL/GenBank/DDBJ whole genome shotgun (WGS) entry which is preliminary data.</text>
</comment>
<keyword evidence="1" id="KW-0472">Membrane</keyword>
<evidence type="ECO:0000313" key="2">
    <source>
        <dbReference type="EMBL" id="RZT60815.1"/>
    </source>
</evidence>
<dbReference type="OrthoDB" id="9985299at2"/>
<evidence type="ECO:0000313" key="3">
    <source>
        <dbReference type="Proteomes" id="UP000292408"/>
    </source>
</evidence>
<name>A0A4Q7TJK5_9MICO</name>
<feature type="transmembrane region" description="Helical" evidence="1">
    <location>
        <begin position="58"/>
        <end position="79"/>
    </location>
</feature>
<dbReference type="RefSeq" id="WP_157985621.1">
    <property type="nucleotide sequence ID" value="NZ_SGXT01000014.1"/>
</dbReference>
<keyword evidence="3" id="KW-1185">Reference proteome</keyword>
<reference evidence="2 3" key="1">
    <citation type="journal article" date="2015" name="Stand. Genomic Sci.">
        <title>Genomic Encyclopedia of Bacterial and Archaeal Type Strains, Phase III: the genomes of soil and plant-associated and newly described type strains.</title>
        <authorList>
            <person name="Whitman W.B."/>
            <person name="Woyke T."/>
            <person name="Klenk H.P."/>
            <person name="Zhou Y."/>
            <person name="Lilburn T.G."/>
            <person name="Beck B.J."/>
            <person name="De Vos P."/>
            <person name="Vandamme P."/>
            <person name="Eisen J.A."/>
            <person name="Garrity G."/>
            <person name="Hugenholtz P."/>
            <person name="Kyrpides N.C."/>
        </authorList>
    </citation>
    <scope>NUCLEOTIDE SEQUENCE [LARGE SCALE GENOMIC DNA]</scope>
    <source>
        <strain evidence="2 3">AC4r</strain>
    </source>
</reference>
<dbReference type="AlphaFoldDB" id="A0A4Q7TJK5"/>
<dbReference type="EMBL" id="SGXT01000014">
    <property type="protein sequence ID" value="RZT60815.1"/>
    <property type="molecule type" value="Genomic_DNA"/>
</dbReference>
<protein>
    <submittedName>
        <fullName evidence="2">Uncharacterized protein</fullName>
    </submittedName>
</protein>
<feature type="transmembrane region" description="Helical" evidence="1">
    <location>
        <begin position="33"/>
        <end position="51"/>
    </location>
</feature>